<dbReference type="eggNOG" id="COG1028">
    <property type="taxonomic scope" value="Bacteria"/>
</dbReference>
<dbReference type="AlphaFoldDB" id="L0KJ69"/>
<keyword evidence="4" id="KW-1185">Reference proteome</keyword>
<dbReference type="Pfam" id="PF00106">
    <property type="entry name" value="adh_short"/>
    <property type="match status" value="1"/>
</dbReference>
<dbReference type="PROSITE" id="PS00061">
    <property type="entry name" value="ADH_SHORT"/>
    <property type="match status" value="1"/>
</dbReference>
<name>L0KJ69_MESAW</name>
<dbReference type="STRING" id="754035.Mesau_01641"/>
<dbReference type="NCBIfam" id="NF004649">
    <property type="entry name" value="PRK05993.1"/>
    <property type="match status" value="1"/>
</dbReference>
<dbReference type="Gene3D" id="3.40.50.720">
    <property type="entry name" value="NAD(P)-binding Rossmann-like Domain"/>
    <property type="match status" value="1"/>
</dbReference>
<evidence type="ECO:0000256" key="1">
    <source>
        <dbReference type="ARBA" id="ARBA00006484"/>
    </source>
</evidence>
<evidence type="ECO:0000256" key="2">
    <source>
        <dbReference type="ARBA" id="ARBA00023002"/>
    </source>
</evidence>
<gene>
    <name evidence="3" type="ordered locus">Mesau_01641</name>
</gene>
<evidence type="ECO:0008006" key="5">
    <source>
        <dbReference type="Google" id="ProtNLM"/>
    </source>
</evidence>
<dbReference type="PANTHER" id="PTHR44169:SF6">
    <property type="entry name" value="NADPH-DEPENDENT 1-ACYLDIHYDROXYACETONE PHOSPHATE REDUCTASE"/>
    <property type="match status" value="1"/>
</dbReference>
<dbReference type="KEGG" id="mam:Mesau_01641"/>
<dbReference type="PRINTS" id="PR00081">
    <property type="entry name" value="GDHRDH"/>
</dbReference>
<reference evidence="4" key="1">
    <citation type="submission" date="2012-02" db="EMBL/GenBank/DDBJ databases">
        <title>Complete sequence of Mesorhizobium australicum WSM2073.</title>
        <authorList>
            <person name="Lucas S."/>
            <person name="Han J."/>
            <person name="Lapidus A."/>
            <person name="Cheng J.-F."/>
            <person name="Goodwin L."/>
            <person name="Pitluck S."/>
            <person name="Peters L."/>
            <person name="Gu W."/>
            <person name="Detter J.C."/>
            <person name="Han C."/>
            <person name="Tapia R."/>
            <person name="Land M."/>
            <person name="Hauser L."/>
            <person name="Kyrpides N."/>
            <person name="Ivanova N."/>
            <person name="Pagani I."/>
            <person name="Reeve W.G."/>
            <person name="Howieson J.G."/>
            <person name="Tiwari R.P."/>
            <person name="O'Hara G.W."/>
            <person name="Atkins C.A."/>
            <person name="Ronson C.W."/>
            <person name="Nandasena K.G."/>
            <person name="Woyke T."/>
        </authorList>
    </citation>
    <scope>NUCLEOTIDE SEQUENCE [LARGE SCALE GENOMIC DNA]</scope>
    <source>
        <strain evidence="4">LMG 24608 / HAMBI 3006 / WSM2073</strain>
    </source>
</reference>
<comment type="similarity">
    <text evidence="1">Belongs to the short-chain dehydrogenases/reductases (SDR) family.</text>
</comment>
<dbReference type="EMBL" id="CP003358">
    <property type="protein sequence ID" value="AGB44108.1"/>
    <property type="molecule type" value="Genomic_DNA"/>
</dbReference>
<accession>L0KJ69</accession>
<dbReference type="GO" id="GO:0016491">
    <property type="term" value="F:oxidoreductase activity"/>
    <property type="evidence" value="ECO:0007669"/>
    <property type="project" value="UniProtKB-KW"/>
</dbReference>
<evidence type="ECO:0000313" key="3">
    <source>
        <dbReference type="EMBL" id="AGB44108.1"/>
    </source>
</evidence>
<dbReference type="CDD" id="cd05374">
    <property type="entry name" value="17beta-HSD-like_SDR_c"/>
    <property type="match status" value="1"/>
</dbReference>
<dbReference type="HOGENOM" id="CLU_010194_2_9_5"/>
<evidence type="ECO:0000313" key="4">
    <source>
        <dbReference type="Proteomes" id="UP000010998"/>
    </source>
</evidence>
<dbReference type="InterPro" id="IPR036291">
    <property type="entry name" value="NAD(P)-bd_dom_sf"/>
</dbReference>
<sequence>MRQMATLRQTPNSPAAELRTIIVTGASSGIGAYCTRALKAEGWRVFATARKPEDIAALEADGIEAFYLDYSEPDSIAALAAAVLDRTGGRLDALFNNGAYAQAGAVEDLPVAALREQFEANFFGWHDLTRRLVPVMRRQGHGRLVHCSSILGLVPVRFRGAYSASKHALEALMLCQRQELAGSGIHVSLIEPGPVKSKIASNGLPWFLRNIDHENSAHRADYAAQLERMRAGGSQSARKPGPEVVHKVLRHALLSRRPRPHYVVTMSARIGAMLKRILPASMLHRLLAKRA</sequence>
<dbReference type="PANTHER" id="PTHR44169">
    <property type="entry name" value="NADPH-DEPENDENT 1-ACYLDIHYDROXYACETONE PHOSPHATE REDUCTASE"/>
    <property type="match status" value="1"/>
</dbReference>
<dbReference type="InterPro" id="IPR020904">
    <property type="entry name" value="Sc_DH/Rdtase_CS"/>
</dbReference>
<dbReference type="InterPro" id="IPR002347">
    <property type="entry name" value="SDR_fam"/>
</dbReference>
<proteinExistence type="inferred from homology"/>
<organism evidence="3 4">
    <name type="scientific">Mesorhizobium australicum (strain HAMBI 3006 / LMG 24608 / WSM2073)</name>
    <dbReference type="NCBI Taxonomy" id="754035"/>
    <lineage>
        <taxon>Bacteria</taxon>
        <taxon>Pseudomonadati</taxon>
        <taxon>Pseudomonadota</taxon>
        <taxon>Alphaproteobacteria</taxon>
        <taxon>Hyphomicrobiales</taxon>
        <taxon>Phyllobacteriaceae</taxon>
        <taxon>Mesorhizobium</taxon>
    </lineage>
</organism>
<dbReference type="Proteomes" id="UP000010998">
    <property type="component" value="Chromosome"/>
</dbReference>
<dbReference type="SUPFAM" id="SSF51735">
    <property type="entry name" value="NAD(P)-binding Rossmann-fold domains"/>
    <property type="match status" value="1"/>
</dbReference>
<protein>
    <recommendedName>
        <fullName evidence="5">Short-chain dehydrogenase</fullName>
    </recommendedName>
</protein>
<keyword evidence="2" id="KW-0560">Oxidoreductase</keyword>